<evidence type="ECO:0000256" key="5">
    <source>
        <dbReference type="ARBA" id="ARBA00023034"/>
    </source>
</evidence>
<comment type="subcellular location">
    <subcellularLocation>
        <location evidence="1">Golgi apparatus</location>
        <location evidence="1">trans-Golgi network</location>
    </subcellularLocation>
</comment>
<evidence type="ECO:0000256" key="1">
    <source>
        <dbReference type="ARBA" id="ARBA00004601"/>
    </source>
</evidence>
<dbReference type="GO" id="GO:0032456">
    <property type="term" value="P:endocytic recycling"/>
    <property type="evidence" value="ECO:0007669"/>
    <property type="project" value="TreeGrafter"/>
</dbReference>
<dbReference type="GO" id="GO:0005829">
    <property type="term" value="C:cytosol"/>
    <property type="evidence" value="ECO:0007669"/>
    <property type="project" value="GOC"/>
</dbReference>
<dbReference type="GO" id="GO:0019905">
    <property type="term" value="F:syntaxin binding"/>
    <property type="evidence" value="ECO:0007669"/>
    <property type="project" value="TreeGrafter"/>
</dbReference>
<dbReference type="GO" id="GO:0015031">
    <property type="term" value="P:protein transport"/>
    <property type="evidence" value="ECO:0007669"/>
    <property type="project" value="UniProtKB-KW"/>
</dbReference>
<dbReference type="InterPro" id="IPR048361">
    <property type="entry name" value="Vps52_C"/>
</dbReference>
<comment type="similarity">
    <text evidence="2">Belongs to the VPS52 family.</text>
</comment>
<dbReference type="EMBL" id="HBHJ01022276">
    <property type="protein sequence ID" value="CAD9699752.1"/>
    <property type="molecule type" value="Transcribed_RNA"/>
</dbReference>
<keyword evidence="3" id="KW-0813">Transport</keyword>
<evidence type="ECO:0008006" key="9">
    <source>
        <dbReference type="Google" id="ProtNLM"/>
    </source>
</evidence>
<dbReference type="PANTHER" id="PTHR14190">
    <property type="entry name" value="SUPPRESSOR OF ACTIN MUTATIONS 2/VACUOLAR PROTEIN SORTING 52"/>
    <property type="match status" value="1"/>
</dbReference>
<protein>
    <recommendedName>
        <fullName evidence="9">Vacuolar protein sorting-associated protein 52 homolog</fullName>
    </recommendedName>
</protein>
<reference evidence="8" key="1">
    <citation type="submission" date="2021-01" db="EMBL/GenBank/DDBJ databases">
        <authorList>
            <person name="Corre E."/>
            <person name="Pelletier E."/>
            <person name="Niang G."/>
            <person name="Scheremetjew M."/>
            <person name="Finn R."/>
            <person name="Kale V."/>
            <person name="Holt S."/>
            <person name="Cochrane G."/>
            <person name="Meng A."/>
            <person name="Brown T."/>
            <person name="Cohen L."/>
        </authorList>
    </citation>
    <scope>NUCLEOTIDE SEQUENCE</scope>
    <source>
        <strain evidence="8">CCMP1243</strain>
    </source>
</reference>
<evidence type="ECO:0000256" key="2">
    <source>
        <dbReference type="ARBA" id="ARBA00008180"/>
    </source>
</evidence>
<accession>A0A7S2WQ93</accession>
<evidence type="ECO:0000256" key="4">
    <source>
        <dbReference type="ARBA" id="ARBA00022927"/>
    </source>
</evidence>
<keyword evidence="5" id="KW-0333">Golgi apparatus</keyword>
<dbReference type="GO" id="GO:0042147">
    <property type="term" value="P:retrograde transport, endosome to Golgi"/>
    <property type="evidence" value="ECO:0007669"/>
    <property type="project" value="TreeGrafter"/>
</dbReference>
<dbReference type="InterPro" id="IPR007258">
    <property type="entry name" value="Vps52"/>
</dbReference>
<keyword evidence="4" id="KW-0653">Protein transport</keyword>
<sequence length="562" mass="64073">MIESLCGPEVNEDYIAHVAALDEKLQQRPPDESHGLVAMQTVAGQELHPDMEKLKSRSLVKIREYFLSKIGELRKPKTNVQMIQKAGLLKYHGLMHFLRRHQPEIADEIRATYEESMGRTLHQLFKAYHSQLSKLELDIATKHDLIVVEEPASKSMFSPKSAPASKRTDAFSSGDRANILDSVESPPILVHVALAEEKRFPHEAILRSVLKHLMDAVTNEYLFCIDFFEDRSGEAFNTILGKTVSLILENLENYLFSCWDSIGLLIMIKLVHGLRMVMQRRHIPVLDSFFDRINLLLWPRLKVILGAQLKSIEQTSPKRLGSITSKPHPMTRRYAEFASSIFSLHGGMESLGIAGGGEDMLLNDLMNLRIGFLKLLKRMSDELSTTKEKLVFLVNNYDQVLSLFRDRHVAGVELTSFEELLVHYRSLFVEEELLERFANMITFVQNTERNTTPGAATTVPGASPQDLSHRIDLAQVEAIVRGFAGMWRSGIEAIYQDVLECFADFRNGMEILKQVLTQLLLYYTRFQEVIRREWGRQPPSFSAELVSTATILVEIKKYSRQL</sequence>
<evidence type="ECO:0000259" key="6">
    <source>
        <dbReference type="Pfam" id="PF04129"/>
    </source>
</evidence>
<dbReference type="GO" id="GO:0000938">
    <property type="term" value="C:GARP complex"/>
    <property type="evidence" value="ECO:0007669"/>
    <property type="project" value="TreeGrafter"/>
</dbReference>
<evidence type="ECO:0000259" key="7">
    <source>
        <dbReference type="Pfam" id="PF20655"/>
    </source>
</evidence>
<dbReference type="PANTHER" id="PTHR14190:SF7">
    <property type="entry name" value="VACUOLAR PROTEIN SORTING-ASSOCIATED PROTEIN 52 HOMOLOG"/>
    <property type="match status" value="1"/>
</dbReference>
<dbReference type="InterPro" id="IPR048319">
    <property type="entry name" value="Vps52_CC"/>
</dbReference>
<dbReference type="Pfam" id="PF20655">
    <property type="entry name" value="Vps52_C"/>
    <property type="match status" value="1"/>
</dbReference>
<dbReference type="Pfam" id="PF04129">
    <property type="entry name" value="Vps52_CC"/>
    <property type="match status" value="1"/>
</dbReference>
<feature type="domain" description="Vps52 C-terminal" evidence="7">
    <location>
        <begin position="116"/>
        <end position="424"/>
    </location>
</feature>
<evidence type="ECO:0000313" key="8">
    <source>
        <dbReference type="EMBL" id="CAD9699752.1"/>
    </source>
</evidence>
<name>A0A7S2WQ93_9STRA</name>
<dbReference type="GO" id="GO:0006896">
    <property type="term" value="P:Golgi to vacuole transport"/>
    <property type="evidence" value="ECO:0007669"/>
    <property type="project" value="TreeGrafter"/>
</dbReference>
<proteinExistence type="inferred from homology"/>
<organism evidence="8">
    <name type="scientific">Rhizochromulina marina</name>
    <dbReference type="NCBI Taxonomy" id="1034831"/>
    <lineage>
        <taxon>Eukaryota</taxon>
        <taxon>Sar</taxon>
        <taxon>Stramenopiles</taxon>
        <taxon>Ochrophyta</taxon>
        <taxon>Dictyochophyceae</taxon>
        <taxon>Rhizochromulinales</taxon>
        <taxon>Rhizochromulina</taxon>
    </lineage>
</organism>
<dbReference type="AlphaFoldDB" id="A0A7S2WQ93"/>
<evidence type="ECO:0000256" key="3">
    <source>
        <dbReference type="ARBA" id="ARBA00022448"/>
    </source>
</evidence>
<gene>
    <name evidence="8" type="ORF">RMAR1173_LOCUS14716</name>
</gene>
<feature type="domain" description="Vps52 coiled-coil" evidence="6">
    <location>
        <begin position="1"/>
        <end position="98"/>
    </location>
</feature>